<dbReference type="EMBL" id="KL367530">
    <property type="protein sequence ID" value="KFD65926.1"/>
    <property type="molecule type" value="Genomic_DNA"/>
</dbReference>
<reference evidence="2 4" key="1">
    <citation type="journal article" date="2014" name="Nat. Genet.">
        <title>Genome and transcriptome of the porcine whipworm Trichuris suis.</title>
        <authorList>
            <person name="Jex A.R."/>
            <person name="Nejsum P."/>
            <person name="Schwarz E.M."/>
            <person name="Hu L."/>
            <person name="Young N.D."/>
            <person name="Hall R.S."/>
            <person name="Korhonen P.K."/>
            <person name="Liao S."/>
            <person name="Thamsborg S."/>
            <person name="Xia J."/>
            <person name="Xu P."/>
            <person name="Wang S."/>
            <person name="Scheerlinck J.P."/>
            <person name="Hofmann A."/>
            <person name="Sternberg P.W."/>
            <person name="Wang J."/>
            <person name="Gasser R.B."/>
        </authorList>
    </citation>
    <scope>NUCLEOTIDE SEQUENCE [LARGE SCALE GENOMIC DNA]</scope>
    <source>
        <strain evidence="3">DCEP-RM93F</strain>
        <strain evidence="2">DCEP-RM93M</strain>
    </source>
</reference>
<sequence length="442" mass="45258">MFRWPLSLLANFILVLTAKCSYSGYSSFDQNPALVSPGGSHCCVMIATGCCPQTSFDKVTCFGPGGIPMQIVQPGGTVGTIGGYPGVQPPTQPSGGIYPGGVYTAGVSTGTVGGGITGGVYPSGVTTGTVGTGVAGGVFPTGVSTGTAGTSVAGGVYPGGVSTGTVGTGIAGGTSVAGGVYPSGVSTGTVGTGIAAGVYPGGVSTGVHGTGIAGGIGVPSVQPTAPISPGSTAVYPSGVPQQPTTYLPGISWPGAQIPPAEQTQRCNDILREICRYCQQWNILGTLQGQQIPSMGYSQPATMHSPLQQQVPLSWDGTVAQDLPNAQALSLLQETNPASFGLPLVNYKNQLKTDDPVAIDNQQIDDAIRNMNEARLARQVARRWEIMTRMRAQAAARATAKYRYHSAGAAKTERIELTRLNNSQSAYIPKITLRQQEVNNPLP</sequence>
<dbReference type="EMBL" id="KL363201">
    <property type="protein sequence ID" value="KFD55279.1"/>
    <property type="molecule type" value="Genomic_DNA"/>
</dbReference>
<feature type="chain" id="PRO_5007379382" evidence="1">
    <location>
        <begin position="21"/>
        <end position="442"/>
    </location>
</feature>
<evidence type="ECO:0000313" key="4">
    <source>
        <dbReference type="Proteomes" id="UP000030764"/>
    </source>
</evidence>
<evidence type="ECO:0000313" key="3">
    <source>
        <dbReference type="EMBL" id="KFD65926.1"/>
    </source>
</evidence>
<dbReference type="Proteomes" id="UP000030758">
    <property type="component" value="Unassembled WGS sequence"/>
</dbReference>
<dbReference type="Proteomes" id="UP000030764">
    <property type="component" value="Unassembled WGS sequence"/>
</dbReference>
<keyword evidence="4" id="KW-1185">Reference proteome</keyword>
<protein>
    <submittedName>
        <fullName evidence="2">Uncharacterized protein</fullName>
    </submittedName>
</protein>
<name>A0A085MDI3_9BILA</name>
<evidence type="ECO:0000313" key="2">
    <source>
        <dbReference type="EMBL" id="KFD55279.1"/>
    </source>
</evidence>
<proteinExistence type="predicted"/>
<dbReference type="AlphaFoldDB" id="A0A085MDI3"/>
<organism evidence="2 4">
    <name type="scientific">Trichuris suis</name>
    <name type="common">pig whipworm</name>
    <dbReference type="NCBI Taxonomy" id="68888"/>
    <lineage>
        <taxon>Eukaryota</taxon>
        <taxon>Metazoa</taxon>
        <taxon>Ecdysozoa</taxon>
        <taxon>Nematoda</taxon>
        <taxon>Enoplea</taxon>
        <taxon>Dorylaimia</taxon>
        <taxon>Trichinellida</taxon>
        <taxon>Trichuridae</taxon>
        <taxon>Trichuris</taxon>
    </lineage>
</organism>
<feature type="signal peptide" evidence="1">
    <location>
        <begin position="1"/>
        <end position="20"/>
    </location>
</feature>
<gene>
    <name evidence="2" type="ORF">M513_03920</name>
    <name evidence="3" type="ORF">M514_03920</name>
</gene>
<keyword evidence="1" id="KW-0732">Signal</keyword>
<evidence type="ECO:0000256" key="1">
    <source>
        <dbReference type="SAM" id="SignalP"/>
    </source>
</evidence>
<accession>A0A085MDI3</accession>